<proteinExistence type="predicted"/>
<dbReference type="GO" id="GO:0003676">
    <property type="term" value="F:nucleic acid binding"/>
    <property type="evidence" value="ECO:0007669"/>
    <property type="project" value="InterPro"/>
</dbReference>
<dbReference type="GO" id="GO:0008270">
    <property type="term" value="F:zinc ion binding"/>
    <property type="evidence" value="ECO:0007669"/>
    <property type="project" value="InterPro"/>
</dbReference>
<dbReference type="OrthoDB" id="9802640at2"/>
<dbReference type="InterPro" id="IPR003615">
    <property type="entry name" value="HNH_nuc"/>
</dbReference>
<dbReference type="Gene3D" id="1.10.30.50">
    <property type="match status" value="1"/>
</dbReference>
<keyword evidence="3" id="KW-1185">Reference proteome</keyword>
<dbReference type="InterPro" id="IPR002711">
    <property type="entry name" value="HNH"/>
</dbReference>
<sequence length="242" mass="27563">MPRIGNDEISLAYQAAKSVYDGCTEKNRAIASLIENVGMNHASATFYLNAFQKMMEGKQYEKTINGLAANYYLENIRRDYGNEKYQSALSSLYKHICYYEYKSGSNCKTLREVHKKHFIILMQDIDYESFSRNLECSVKTSLEESKNDRINRISKAKDSPKPSEYRVEVTVYDRNPDVIAEVLARANGICEKCNKGAPFTRKSDGSPYLEVHHLIHLANGGDDTVENAVAVCPNCHREYHYG</sequence>
<dbReference type="AlphaFoldDB" id="A0A5S9QIA8"/>
<name>A0A5S9QIA8_9GAMM</name>
<reference evidence="2 3" key="1">
    <citation type="submission" date="2019-11" db="EMBL/GenBank/DDBJ databases">
        <authorList>
            <person name="Holert J."/>
        </authorList>
    </citation>
    <scope>NUCLEOTIDE SEQUENCE [LARGE SCALE GENOMIC DNA]</scope>
    <source>
        <strain evidence="2">SB11_3</strain>
    </source>
</reference>
<dbReference type="EMBL" id="CACSIO010000024">
    <property type="protein sequence ID" value="CAA0117638.1"/>
    <property type="molecule type" value="Genomic_DNA"/>
</dbReference>
<accession>A0A5S9QIA8</accession>
<evidence type="ECO:0000313" key="2">
    <source>
        <dbReference type="EMBL" id="CAA0117638.1"/>
    </source>
</evidence>
<evidence type="ECO:0000313" key="3">
    <source>
        <dbReference type="Proteomes" id="UP000441399"/>
    </source>
</evidence>
<protein>
    <recommendedName>
        <fullName evidence="1">HNH nuclease domain-containing protein</fullName>
    </recommendedName>
</protein>
<feature type="domain" description="HNH nuclease" evidence="1">
    <location>
        <begin position="177"/>
        <end position="237"/>
    </location>
</feature>
<dbReference type="SMART" id="SM00507">
    <property type="entry name" value="HNHc"/>
    <property type="match status" value="1"/>
</dbReference>
<dbReference type="CDD" id="cd00085">
    <property type="entry name" value="HNHc"/>
    <property type="match status" value="1"/>
</dbReference>
<evidence type="ECO:0000259" key="1">
    <source>
        <dbReference type="SMART" id="SM00507"/>
    </source>
</evidence>
<organism evidence="2 3">
    <name type="scientific">BD1-7 clade bacterium</name>
    <dbReference type="NCBI Taxonomy" id="2029982"/>
    <lineage>
        <taxon>Bacteria</taxon>
        <taxon>Pseudomonadati</taxon>
        <taxon>Pseudomonadota</taxon>
        <taxon>Gammaproteobacteria</taxon>
        <taxon>Cellvibrionales</taxon>
        <taxon>Spongiibacteraceae</taxon>
        <taxon>BD1-7 clade</taxon>
    </lineage>
</organism>
<gene>
    <name evidence="2" type="ORF">OPDIPICF_04786</name>
</gene>
<dbReference type="Proteomes" id="UP000441399">
    <property type="component" value="Unassembled WGS sequence"/>
</dbReference>
<dbReference type="GO" id="GO:0004519">
    <property type="term" value="F:endonuclease activity"/>
    <property type="evidence" value="ECO:0007669"/>
    <property type="project" value="InterPro"/>
</dbReference>
<dbReference type="Pfam" id="PF01844">
    <property type="entry name" value="HNH"/>
    <property type="match status" value="1"/>
</dbReference>